<keyword evidence="1" id="KW-0812">Transmembrane</keyword>
<evidence type="ECO:0000313" key="3">
    <source>
        <dbReference type="Proteomes" id="UP001522462"/>
    </source>
</evidence>
<keyword evidence="1" id="KW-0472">Membrane</keyword>
<keyword evidence="3" id="KW-1185">Reference proteome</keyword>
<feature type="transmembrane region" description="Helical" evidence="1">
    <location>
        <begin position="7"/>
        <end position="25"/>
    </location>
</feature>
<feature type="transmembrane region" description="Helical" evidence="1">
    <location>
        <begin position="31"/>
        <end position="48"/>
    </location>
</feature>
<proteinExistence type="predicted"/>
<dbReference type="Proteomes" id="UP001522462">
    <property type="component" value="Unassembled WGS sequence"/>
</dbReference>
<reference evidence="2 3" key="1">
    <citation type="journal article" date="2022" name="Microbiol. Res.">
        <title>Comparative genome analysis, predicted lifestyle and antimicrobial strategies of Lactococcus carnosus and Lactococcus paracarnosus isolated from meat.</title>
        <authorList>
            <person name="Werum V."/>
            <person name="Ehrmann M."/>
            <person name="Vogel R."/>
            <person name="Hilgarth M."/>
        </authorList>
    </citation>
    <scope>NUCLEOTIDE SEQUENCE [LARGE SCALE GENOMIC DNA]</scope>
    <source>
        <strain evidence="2 3">TMW21897</strain>
    </source>
</reference>
<keyword evidence="1" id="KW-1133">Transmembrane helix</keyword>
<dbReference type="RefSeq" id="WP_162542467.1">
    <property type="nucleotide sequence ID" value="NZ_CP017195.1"/>
</dbReference>
<protein>
    <submittedName>
        <fullName evidence="2">Uncharacterized protein</fullName>
    </submittedName>
</protein>
<comment type="caution">
    <text evidence="2">The sequence shown here is derived from an EMBL/GenBank/DDBJ whole genome shotgun (WGS) entry which is preliminary data.</text>
</comment>
<evidence type="ECO:0000256" key="1">
    <source>
        <dbReference type="SAM" id="Phobius"/>
    </source>
</evidence>
<organism evidence="2 3">
    <name type="scientific">Pseudolactococcus paracarnosus</name>
    <dbReference type="NCBI Taxonomy" id="2749962"/>
    <lineage>
        <taxon>Bacteria</taxon>
        <taxon>Bacillati</taxon>
        <taxon>Bacillota</taxon>
        <taxon>Bacilli</taxon>
        <taxon>Lactobacillales</taxon>
        <taxon>Streptococcaceae</taxon>
        <taxon>Pseudolactococcus</taxon>
    </lineage>
</organism>
<gene>
    <name evidence="2" type="ORF">GYN19_04525</name>
</gene>
<evidence type="ECO:0000313" key="2">
    <source>
        <dbReference type="EMBL" id="MCJ1977211.1"/>
    </source>
</evidence>
<sequence length="56" mass="6962">MKKFLKKYGYLPYFLVSILLLANYLLFHNRIFLIFFSYWLFLAFVDFAKKKRNDDK</sequence>
<accession>A0ABT0AKY1</accession>
<dbReference type="EMBL" id="JAAEDA010000005">
    <property type="protein sequence ID" value="MCJ1977211.1"/>
    <property type="molecule type" value="Genomic_DNA"/>
</dbReference>
<name>A0ABT0AKY1_9LACT</name>